<accession>A0ACC2TXN1</accession>
<proteinExistence type="predicted"/>
<name>A0ACC2TXN1_9FUNG</name>
<comment type="caution">
    <text evidence="1">The sequence shown here is derived from an EMBL/GenBank/DDBJ whole genome shotgun (WGS) entry which is preliminary data.</text>
</comment>
<protein>
    <submittedName>
        <fullName evidence="1">Uncharacterized protein</fullName>
    </submittedName>
</protein>
<gene>
    <name evidence="1" type="ORF">DSO57_1036983</name>
</gene>
<evidence type="ECO:0000313" key="1">
    <source>
        <dbReference type="EMBL" id="KAJ9079289.1"/>
    </source>
</evidence>
<organism evidence="1 2">
    <name type="scientific">Entomophthora muscae</name>
    <dbReference type="NCBI Taxonomy" id="34485"/>
    <lineage>
        <taxon>Eukaryota</taxon>
        <taxon>Fungi</taxon>
        <taxon>Fungi incertae sedis</taxon>
        <taxon>Zoopagomycota</taxon>
        <taxon>Entomophthoromycotina</taxon>
        <taxon>Entomophthoromycetes</taxon>
        <taxon>Entomophthorales</taxon>
        <taxon>Entomophthoraceae</taxon>
        <taxon>Entomophthora</taxon>
    </lineage>
</organism>
<dbReference type="EMBL" id="QTSX02001797">
    <property type="protein sequence ID" value="KAJ9079289.1"/>
    <property type="molecule type" value="Genomic_DNA"/>
</dbReference>
<reference evidence="1" key="1">
    <citation type="submission" date="2022-04" db="EMBL/GenBank/DDBJ databases">
        <title>Genome of the entomopathogenic fungus Entomophthora muscae.</title>
        <authorList>
            <person name="Elya C."/>
            <person name="Lovett B.R."/>
            <person name="Lee E."/>
            <person name="Macias A.M."/>
            <person name="Hajek A.E."/>
            <person name="De Bivort B.L."/>
            <person name="Kasson M.T."/>
            <person name="De Fine Licht H.H."/>
            <person name="Stajich J.E."/>
        </authorList>
    </citation>
    <scope>NUCLEOTIDE SEQUENCE</scope>
    <source>
        <strain evidence="1">Berkeley</strain>
    </source>
</reference>
<dbReference type="Proteomes" id="UP001165960">
    <property type="component" value="Unassembled WGS sequence"/>
</dbReference>
<sequence>MLSKQFILLFLASIFLLGLIDAKKSASEDPAEDGDEETSGKKSKKGKKKAATIDTSELEGVWESTFYFNHTESRVVARTCQKEGGLTWTITGTTWTQSSSSDPLYNSNGRWTIKELIRDDSINFVKIELLKNSIDLIEPCIGYMRDGPKLFMMVNSTNPSTCPQKFQFFNDVCSNTVDYTVSECQSGKCTKNLNEVKEDPKNSASLPPLGLRYTRLLRRPLLLASRFLNHPHLN</sequence>
<evidence type="ECO:0000313" key="2">
    <source>
        <dbReference type="Proteomes" id="UP001165960"/>
    </source>
</evidence>
<keyword evidence="2" id="KW-1185">Reference proteome</keyword>